<dbReference type="OrthoDB" id="24929at2157"/>
<dbReference type="InterPro" id="IPR003148">
    <property type="entry name" value="RCK_N"/>
</dbReference>
<dbReference type="PROSITE" id="PS51201">
    <property type="entry name" value="RCK_N"/>
    <property type="match status" value="1"/>
</dbReference>
<evidence type="ECO:0000256" key="1">
    <source>
        <dbReference type="ARBA" id="ARBA00003660"/>
    </source>
</evidence>
<evidence type="ECO:0000313" key="9">
    <source>
        <dbReference type="EMBL" id="KZX10784.1"/>
    </source>
</evidence>
<dbReference type="Pfam" id="PF02080">
    <property type="entry name" value="TrkA_C"/>
    <property type="match status" value="1"/>
</dbReference>
<keyword evidence="4" id="KW-0630">Potassium</keyword>
<sequence length="216" mass="23492">MYIIIMGAGRVGLHLAELLVNDGYDITIIENRKELCDIASNELDAMVICGNGTSTKILEEANISDARVFVAATGNDETNLLSSVLAKDYNVPQVIARVSNPDHEDAFRKVGIDDVISPERTAAGFLEKLITRPNVADLTAFGKGDGEIMDMVISNDKLNGKRISDVSPTDDYIVIAIYHGGKLKIPRSNTILNQGNKISILIKRGSFKKAAKIFTK</sequence>
<evidence type="ECO:0000256" key="5">
    <source>
        <dbReference type="ARBA" id="ARBA00023027"/>
    </source>
</evidence>
<name>A0A165ZIL7_9EURY</name>
<dbReference type="STRING" id="55758.MBFIL_16180"/>
<dbReference type="InterPro" id="IPR006037">
    <property type="entry name" value="RCK_C"/>
</dbReference>
<evidence type="ECO:0000256" key="6">
    <source>
        <dbReference type="ARBA" id="ARBA00023065"/>
    </source>
</evidence>
<keyword evidence="6" id="KW-0406">Ion transport</keyword>
<dbReference type="PROSITE" id="PS51202">
    <property type="entry name" value="RCK_C"/>
    <property type="match status" value="1"/>
</dbReference>
<comment type="function">
    <text evidence="1">Part of a potassium transport system.</text>
</comment>
<keyword evidence="10" id="KW-1185">Reference proteome</keyword>
<dbReference type="GO" id="GO:0005886">
    <property type="term" value="C:plasma membrane"/>
    <property type="evidence" value="ECO:0007669"/>
    <property type="project" value="InterPro"/>
</dbReference>
<dbReference type="InterPro" id="IPR006036">
    <property type="entry name" value="K_uptake_TrkA"/>
</dbReference>
<reference evidence="9 10" key="1">
    <citation type="submission" date="2016-04" db="EMBL/GenBank/DDBJ databases">
        <title>Genome sequence of Methanobrevibacter filiformis DSM 11501.</title>
        <authorList>
            <person name="Poehlein A."/>
            <person name="Seedorf H."/>
            <person name="Daniel R."/>
        </authorList>
    </citation>
    <scope>NUCLEOTIDE SEQUENCE [LARGE SCALE GENOMIC DNA]</scope>
    <source>
        <strain evidence="9 10">DSM 11501</strain>
    </source>
</reference>
<evidence type="ECO:0000256" key="3">
    <source>
        <dbReference type="ARBA" id="ARBA00022538"/>
    </source>
</evidence>
<dbReference type="SUPFAM" id="SSF51735">
    <property type="entry name" value="NAD(P)-binding Rossmann-fold domains"/>
    <property type="match status" value="1"/>
</dbReference>
<gene>
    <name evidence="9" type="primary">trkA</name>
    <name evidence="9" type="ORF">MBFIL_16180</name>
</gene>
<evidence type="ECO:0000259" key="7">
    <source>
        <dbReference type="PROSITE" id="PS51201"/>
    </source>
</evidence>
<dbReference type="Pfam" id="PF02254">
    <property type="entry name" value="TrkA_N"/>
    <property type="match status" value="1"/>
</dbReference>
<protein>
    <submittedName>
        <fullName evidence="9">Trk system potassium uptake protein TrkA</fullName>
    </submittedName>
</protein>
<accession>A0A165ZIL7</accession>
<keyword evidence="5" id="KW-0520">NAD</keyword>
<dbReference type="SUPFAM" id="SSF116726">
    <property type="entry name" value="TrkA C-terminal domain-like"/>
    <property type="match status" value="1"/>
</dbReference>
<keyword evidence="3" id="KW-0633">Potassium transport</keyword>
<dbReference type="InterPro" id="IPR036291">
    <property type="entry name" value="NAD(P)-bd_dom_sf"/>
</dbReference>
<keyword evidence="2" id="KW-0813">Transport</keyword>
<dbReference type="PATRIC" id="fig|55758.3.peg.1827"/>
<dbReference type="EMBL" id="LWMT01000264">
    <property type="protein sequence ID" value="KZX10784.1"/>
    <property type="molecule type" value="Genomic_DNA"/>
</dbReference>
<feature type="domain" description="RCK N-terminal" evidence="7">
    <location>
        <begin position="1"/>
        <end position="117"/>
    </location>
</feature>
<feature type="domain" description="RCK C-terminal" evidence="8">
    <location>
        <begin position="136"/>
        <end position="216"/>
    </location>
</feature>
<dbReference type="PRINTS" id="PR00335">
    <property type="entry name" value="KUPTAKETRKA"/>
</dbReference>
<evidence type="ECO:0000313" key="10">
    <source>
        <dbReference type="Proteomes" id="UP000077066"/>
    </source>
</evidence>
<dbReference type="PANTHER" id="PTHR43833">
    <property type="entry name" value="POTASSIUM CHANNEL PROTEIN 2-RELATED-RELATED"/>
    <property type="match status" value="1"/>
</dbReference>
<proteinExistence type="predicted"/>
<evidence type="ECO:0000256" key="2">
    <source>
        <dbReference type="ARBA" id="ARBA00022448"/>
    </source>
</evidence>
<dbReference type="InterPro" id="IPR036721">
    <property type="entry name" value="RCK_C_sf"/>
</dbReference>
<dbReference type="InterPro" id="IPR050721">
    <property type="entry name" value="Trk_Ktr_HKT_K-transport"/>
</dbReference>
<comment type="caution">
    <text evidence="9">The sequence shown here is derived from an EMBL/GenBank/DDBJ whole genome shotgun (WGS) entry which is preliminary data.</text>
</comment>
<evidence type="ECO:0000259" key="8">
    <source>
        <dbReference type="PROSITE" id="PS51202"/>
    </source>
</evidence>
<dbReference type="Gene3D" id="3.30.70.1450">
    <property type="entry name" value="Regulator of K+ conductance, C-terminal domain"/>
    <property type="match status" value="1"/>
</dbReference>
<dbReference type="PANTHER" id="PTHR43833:SF5">
    <property type="entry name" value="TRK SYSTEM POTASSIUM UPTAKE PROTEIN TRKA"/>
    <property type="match status" value="1"/>
</dbReference>
<dbReference type="RefSeq" id="WP_066973464.1">
    <property type="nucleotide sequence ID" value="NZ_LWMT01000264.1"/>
</dbReference>
<organism evidence="9 10">
    <name type="scientific">Methanobrevibacter filiformis</name>
    <dbReference type="NCBI Taxonomy" id="55758"/>
    <lineage>
        <taxon>Archaea</taxon>
        <taxon>Methanobacteriati</taxon>
        <taxon>Methanobacteriota</taxon>
        <taxon>Methanomada group</taxon>
        <taxon>Methanobacteria</taxon>
        <taxon>Methanobacteriales</taxon>
        <taxon>Methanobacteriaceae</taxon>
        <taxon>Methanobrevibacter</taxon>
    </lineage>
</organism>
<evidence type="ECO:0000256" key="4">
    <source>
        <dbReference type="ARBA" id="ARBA00022958"/>
    </source>
</evidence>
<dbReference type="AlphaFoldDB" id="A0A165ZIL7"/>
<dbReference type="Proteomes" id="UP000077066">
    <property type="component" value="Unassembled WGS sequence"/>
</dbReference>
<dbReference type="GO" id="GO:0015079">
    <property type="term" value="F:potassium ion transmembrane transporter activity"/>
    <property type="evidence" value="ECO:0007669"/>
    <property type="project" value="InterPro"/>
</dbReference>
<dbReference type="Gene3D" id="3.40.50.720">
    <property type="entry name" value="NAD(P)-binding Rossmann-like Domain"/>
    <property type="match status" value="1"/>
</dbReference>